<dbReference type="PANTHER" id="PTHR11766:SF0">
    <property type="entry name" value="TYROSINE--TRNA LIGASE, MITOCHONDRIAL"/>
    <property type="match status" value="1"/>
</dbReference>
<feature type="binding site" evidence="11">
    <location>
        <position position="197"/>
    </location>
    <ligand>
        <name>L-tyrosine</name>
        <dbReference type="ChEBI" id="CHEBI:58315"/>
    </ligand>
</feature>
<dbReference type="GO" id="GO:0005829">
    <property type="term" value="C:cytosol"/>
    <property type="evidence" value="ECO:0007669"/>
    <property type="project" value="TreeGrafter"/>
</dbReference>
<evidence type="ECO:0000256" key="1">
    <source>
        <dbReference type="ARBA" id="ARBA00004496"/>
    </source>
</evidence>
<evidence type="ECO:0000256" key="12">
    <source>
        <dbReference type="PROSITE-ProRule" id="PRU00182"/>
    </source>
</evidence>
<dbReference type="SUPFAM" id="SSF52374">
    <property type="entry name" value="Nucleotidylyl transferase"/>
    <property type="match status" value="1"/>
</dbReference>
<dbReference type="EMBL" id="VFPM01000003">
    <property type="protein sequence ID" value="TQM58378.1"/>
    <property type="molecule type" value="Genomic_DNA"/>
</dbReference>
<comment type="caution">
    <text evidence="15">The sequence shown here is derived from an EMBL/GenBank/DDBJ whole genome shotgun (WGS) entry which is preliminary data.</text>
</comment>
<keyword evidence="6 12" id="KW-0694">RNA-binding</keyword>
<keyword evidence="4 11" id="KW-0547">Nucleotide-binding</keyword>
<dbReference type="GO" id="GO:0005524">
    <property type="term" value="F:ATP binding"/>
    <property type="evidence" value="ECO:0007669"/>
    <property type="project" value="UniProtKB-UniRule"/>
</dbReference>
<evidence type="ECO:0000256" key="8">
    <source>
        <dbReference type="ARBA" id="ARBA00023146"/>
    </source>
</evidence>
<dbReference type="GO" id="GO:0004831">
    <property type="term" value="F:tyrosine-tRNA ligase activity"/>
    <property type="evidence" value="ECO:0007669"/>
    <property type="project" value="UniProtKB-UniRule"/>
</dbReference>
<dbReference type="Gene3D" id="3.10.290.10">
    <property type="entry name" value="RNA-binding S4 domain"/>
    <property type="match status" value="1"/>
</dbReference>
<comment type="caution">
    <text evidence="11">Lacks conserved residue(s) required for the propagation of feature annotation.</text>
</comment>
<dbReference type="CDD" id="cd00805">
    <property type="entry name" value="TyrRS_core"/>
    <property type="match status" value="1"/>
</dbReference>
<dbReference type="InterPro" id="IPR002305">
    <property type="entry name" value="aa-tRNA-synth_Ic"/>
</dbReference>
<evidence type="ECO:0000256" key="4">
    <source>
        <dbReference type="ARBA" id="ARBA00022741"/>
    </source>
</evidence>
<feature type="binding site" evidence="11">
    <location>
        <position position="260"/>
    </location>
    <ligand>
        <name>ATP</name>
        <dbReference type="ChEBI" id="CHEBI:30616"/>
    </ligand>
</feature>
<dbReference type="NCBIfam" id="TIGR00234">
    <property type="entry name" value="tyrS"/>
    <property type="match status" value="1"/>
</dbReference>
<dbReference type="EC" id="6.1.1.1" evidence="11"/>
<feature type="binding site" evidence="11">
    <location>
        <position position="201"/>
    </location>
    <ligand>
        <name>L-tyrosine</name>
        <dbReference type="ChEBI" id="CHEBI:58315"/>
    </ligand>
</feature>
<dbReference type="PANTHER" id="PTHR11766">
    <property type="entry name" value="TYROSYL-TRNA SYNTHETASE"/>
    <property type="match status" value="1"/>
</dbReference>
<dbReference type="PROSITE" id="PS50889">
    <property type="entry name" value="S4"/>
    <property type="match status" value="1"/>
</dbReference>
<dbReference type="Pfam" id="PF22421">
    <property type="entry name" value="SYY_C-terminal"/>
    <property type="match status" value="1"/>
</dbReference>
<comment type="catalytic activity">
    <reaction evidence="9 11">
        <text>tRNA(Tyr) + L-tyrosine + ATP = L-tyrosyl-tRNA(Tyr) + AMP + diphosphate + H(+)</text>
        <dbReference type="Rhea" id="RHEA:10220"/>
        <dbReference type="Rhea" id="RHEA-COMP:9706"/>
        <dbReference type="Rhea" id="RHEA-COMP:9707"/>
        <dbReference type="ChEBI" id="CHEBI:15378"/>
        <dbReference type="ChEBI" id="CHEBI:30616"/>
        <dbReference type="ChEBI" id="CHEBI:33019"/>
        <dbReference type="ChEBI" id="CHEBI:58315"/>
        <dbReference type="ChEBI" id="CHEBI:78442"/>
        <dbReference type="ChEBI" id="CHEBI:78536"/>
        <dbReference type="ChEBI" id="CHEBI:456215"/>
        <dbReference type="EC" id="6.1.1.1"/>
    </reaction>
</comment>
<feature type="domain" description="Tyrosine--tRNA ligase SYY-like C-terminal" evidence="14">
    <location>
        <begin position="367"/>
        <end position="439"/>
    </location>
</feature>
<evidence type="ECO:0000313" key="16">
    <source>
        <dbReference type="Proteomes" id="UP000316747"/>
    </source>
</evidence>
<dbReference type="AlphaFoldDB" id="A0A543HJ62"/>
<dbReference type="InterPro" id="IPR002307">
    <property type="entry name" value="Tyr-tRNA-ligase"/>
</dbReference>
<feature type="short sequence motif" description="'KMSKS' region" evidence="11">
    <location>
        <begin position="257"/>
        <end position="261"/>
    </location>
</feature>
<dbReference type="InterPro" id="IPR036986">
    <property type="entry name" value="S4_RNA-bd_sf"/>
</dbReference>
<dbReference type="Pfam" id="PF00579">
    <property type="entry name" value="tRNA-synt_1b"/>
    <property type="match status" value="1"/>
</dbReference>
<dbReference type="SUPFAM" id="SSF55174">
    <property type="entry name" value="Alpha-L RNA-binding motif"/>
    <property type="match status" value="1"/>
</dbReference>
<comment type="function">
    <text evidence="11">Catalyzes the attachment of tyrosine to tRNA(Tyr) in a two-step reaction: tyrosine is first activated by ATP to form Tyr-AMP and then transferred to the acceptor end of tRNA(Tyr).</text>
</comment>
<keyword evidence="7 11" id="KW-0648">Protein biosynthesis</keyword>
<evidence type="ECO:0000259" key="14">
    <source>
        <dbReference type="Pfam" id="PF22421"/>
    </source>
</evidence>
<evidence type="ECO:0000256" key="5">
    <source>
        <dbReference type="ARBA" id="ARBA00022840"/>
    </source>
</evidence>
<dbReference type="InterPro" id="IPR014729">
    <property type="entry name" value="Rossmann-like_a/b/a_fold"/>
</dbReference>
<dbReference type="Gene3D" id="3.40.50.620">
    <property type="entry name" value="HUPs"/>
    <property type="match status" value="1"/>
</dbReference>
<keyword evidence="3 11" id="KW-0436">Ligase</keyword>
<dbReference type="PRINTS" id="PR01040">
    <property type="entry name" value="TRNASYNTHTYR"/>
</dbReference>
<proteinExistence type="inferred from homology"/>
<evidence type="ECO:0000256" key="9">
    <source>
        <dbReference type="ARBA" id="ARBA00048248"/>
    </source>
</evidence>
<reference evidence="15 16" key="1">
    <citation type="submission" date="2019-06" db="EMBL/GenBank/DDBJ databases">
        <title>Genome sequencing of plant associated microbes to promote plant fitness in Sorghum bicolor and Oryza sativa.</title>
        <authorList>
            <person name="Coleman-Derr D."/>
        </authorList>
    </citation>
    <scope>NUCLEOTIDE SEQUENCE [LARGE SCALE GENOMIC DNA]</scope>
    <source>
        <strain evidence="15 16">KV-663</strain>
    </source>
</reference>
<dbReference type="HAMAP" id="MF_02006">
    <property type="entry name" value="Tyr_tRNA_synth_type1"/>
    <property type="match status" value="1"/>
</dbReference>
<keyword evidence="2 11" id="KW-0963">Cytoplasm</keyword>
<evidence type="ECO:0000256" key="2">
    <source>
        <dbReference type="ARBA" id="ARBA00022490"/>
    </source>
</evidence>
<evidence type="ECO:0000256" key="13">
    <source>
        <dbReference type="SAM" id="MobiDB-lite"/>
    </source>
</evidence>
<organism evidence="15 16">
    <name type="scientific">Humibacillus xanthopallidus</name>
    <dbReference type="NCBI Taxonomy" id="412689"/>
    <lineage>
        <taxon>Bacteria</taxon>
        <taxon>Bacillati</taxon>
        <taxon>Actinomycetota</taxon>
        <taxon>Actinomycetes</taxon>
        <taxon>Micrococcales</taxon>
        <taxon>Intrasporangiaceae</taxon>
        <taxon>Humibacillus</taxon>
    </lineage>
</organism>
<feature type="binding site" evidence="11">
    <location>
        <position position="62"/>
    </location>
    <ligand>
        <name>L-tyrosine</name>
        <dbReference type="ChEBI" id="CHEBI:58315"/>
    </ligand>
</feature>
<evidence type="ECO:0000256" key="3">
    <source>
        <dbReference type="ARBA" id="ARBA00022598"/>
    </source>
</evidence>
<dbReference type="GO" id="GO:0003723">
    <property type="term" value="F:RNA binding"/>
    <property type="evidence" value="ECO:0007669"/>
    <property type="project" value="UniProtKB-KW"/>
</dbReference>
<dbReference type="GO" id="GO:0006437">
    <property type="term" value="P:tyrosyl-tRNA aminoacylation"/>
    <property type="evidence" value="ECO:0007669"/>
    <property type="project" value="UniProtKB-UniRule"/>
</dbReference>
<dbReference type="Proteomes" id="UP000316747">
    <property type="component" value="Unassembled WGS sequence"/>
</dbReference>
<comment type="similarity">
    <text evidence="10 11">Belongs to the class-I aminoacyl-tRNA synthetase family. TyrS type 1 subfamily.</text>
</comment>
<evidence type="ECO:0000256" key="11">
    <source>
        <dbReference type="HAMAP-Rule" id="MF_02006"/>
    </source>
</evidence>
<evidence type="ECO:0000256" key="10">
    <source>
        <dbReference type="ARBA" id="ARBA00060965"/>
    </source>
</evidence>
<gene>
    <name evidence="11" type="primary">tyrS</name>
    <name evidence="15" type="ORF">FBY41_3745</name>
</gene>
<name>A0A543HJ62_9MICO</name>
<keyword evidence="8 11" id="KW-0030">Aminoacyl-tRNA synthetase</keyword>
<comment type="subcellular location">
    <subcellularLocation>
        <location evidence="1 11">Cytoplasm</location>
    </subcellularLocation>
</comment>
<keyword evidence="16" id="KW-1185">Reference proteome</keyword>
<evidence type="ECO:0000256" key="6">
    <source>
        <dbReference type="ARBA" id="ARBA00022884"/>
    </source>
</evidence>
<dbReference type="FunFam" id="1.10.240.10:FF:000001">
    <property type="entry name" value="Tyrosine--tRNA ligase"/>
    <property type="match status" value="1"/>
</dbReference>
<feature type="region of interest" description="Disordered" evidence="13">
    <location>
        <begin position="1"/>
        <end position="20"/>
    </location>
</feature>
<accession>A0A543HJ62</accession>
<evidence type="ECO:0000313" key="15">
    <source>
        <dbReference type="EMBL" id="TQM58378.1"/>
    </source>
</evidence>
<dbReference type="FunFam" id="3.40.50.620:FF:000008">
    <property type="entry name" value="Tyrosine--tRNA ligase"/>
    <property type="match status" value="1"/>
</dbReference>
<dbReference type="GO" id="GO:0042803">
    <property type="term" value="F:protein homodimerization activity"/>
    <property type="evidence" value="ECO:0007669"/>
    <property type="project" value="UniProtKB-ARBA"/>
</dbReference>
<dbReference type="CDD" id="cd00165">
    <property type="entry name" value="S4"/>
    <property type="match status" value="1"/>
</dbReference>
<sequence length="446" mass="48232">MEGPRRHTAGCDAVGRVPADGERTPIPVTDIFDELQWRGLVAQSTDEAALREALAEGPLTLYCGFDPTAPSLHFGNLVQLVVLRHFQRAGHRVICLVGGSTGLIGDPRPTSERVLKSKEQTADWVARIEQQVRPFLDFEGDNPALLVNNLDWTAPISALDFLRDIGKHFRVNHMVRKEAVAARLESEQGISYTEFSYQILQALDFLELYRAHGCTLQTGGADQWGNLTAGVDLVHRVEGASVHCFTTPLLTDAAGTKFGKSEGNAVWLGAEMTSPYAFYQYWINVEDASVVKLLKVFTDRTPEEIAEAEAQVAQEPFRRTAQRTLAADVTTLVHGAEATAAVQAASEALFGKGDLTTLDPVTLGDATAELPGADLEVGTTLVDALVAVGLVDSRNAARRTIGEGGASLNNVKLTDPEQVLGERDFLGGRVAVLKRGRRNLAAARKV</sequence>
<dbReference type="InterPro" id="IPR054608">
    <property type="entry name" value="SYY-like_C"/>
</dbReference>
<protein>
    <recommendedName>
        <fullName evidence="11">Tyrosine--tRNA ligase</fullName>
        <ecNumber evidence="11">6.1.1.1</ecNumber>
    </recommendedName>
    <alternativeName>
        <fullName evidence="11">Tyrosyl-tRNA synthetase</fullName>
        <shortName evidence="11">TyrRS</shortName>
    </alternativeName>
</protein>
<dbReference type="InterPro" id="IPR024107">
    <property type="entry name" value="Tyr-tRNA-ligase_bac_1"/>
</dbReference>
<comment type="subunit">
    <text evidence="11">Homodimer.</text>
</comment>
<evidence type="ECO:0000256" key="7">
    <source>
        <dbReference type="ARBA" id="ARBA00022917"/>
    </source>
</evidence>
<dbReference type="Gene3D" id="1.10.240.10">
    <property type="entry name" value="Tyrosyl-Transfer RNA Synthetase"/>
    <property type="match status" value="1"/>
</dbReference>
<keyword evidence="5 11" id="KW-0067">ATP-binding</keyword>
<dbReference type="InterPro" id="IPR024088">
    <property type="entry name" value="Tyr-tRNA-ligase_bac-type"/>
</dbReference>